<evidence type="ECO:0000256" key="8">
    <source>
        <dbReference type="SAM" id="Phobius"/>
    </source>
</evidence>
<feature type="transmembrane region" description="Helical" evidence="8">
    <location>
        <begin position="269"/>
        <end position="292"/>
    </location>
</feature>
<evidence type="ECO:0000256" key="5">
    <source>
        <dbReference type="ARBA" id="ARBA00022692"/>
    </source>
</evidence>
<comment type="caution">
    <text evidence="11">The sequence shown here is derived from an EMBL/GenBank/DDBJ whole genome shotgun (WGS) entry which is preliminary data.</text>
</comment>
<keyword evidence="3" id="KW-0328">Glycosyltransferase</keyword>
<dbReference type="GO" id="GO:0016020">
    <property type="term" value="C:membrane"/>
    <property type="evidence" value="ECO:0007669"/>
    <property type="project" value="UniProtKB-SubCell"/>
</dbReference>
<keyword evidence="7 8" id="KW-0472">Membrane</keyword>
<dbReference type="EMBL" id="MGAL01000018">
    <property type="protein sequence ID" value="OGK48210.1"/>
    <property type="molecule type" value="Genomic_DNA"/>
</dbReference>
<keyword evidence="4" id="KW-0808">Transferase</keyword>
<evidence type="ECO:0000259" key="10">
    <source>
        <dbReference type="Pfam" id="PF04138"/>
    </source>
</evidence>
<dbReference type="FunFam" id="3.90.550.10:FF:000122">
    <property type="entry name" value="Dolichol-phosphate mannosyltransferase subunit 1"/>
    <property type="match status" value="1"/>
</dbReference>
<organism evidence="11 12">
    <name type="scientific">Candidatus Roizmanbacteria bacterium RIFCSPLOWO2_01_FULL_38_12</name>
    <dbReference type="NCBI Taxonomy" id="1802061"/>
    <lineage>
        <taxon>Bacteria</taxon>
        <taxon>Candidatus Roizmaniibacteriota</taxon>
    </lineage>
</organism>
<feature type="domain" description="Glycosyltransferase 2-like" evidence="9">
    <location>
        <begin position="6"/>
        <end position="177"/>
    </location>
</feature>
<comment type="subcellular location">
    <subcellularLocation>
        <location evidence="1">Membrane</location>
        <topology evidence="1">Multi-pass membrane protein</topology>
    </subcellularLocation>
</comment>
<name>A0A1F7IXV9_9BACT</name>
<evidence type="ECO:0000313" key="11">
    <source>
        <dbReference type="EMBL" id="OGK48210.1"/>
    </source>
</evidence>
<dbReference type="GO" id="GO:0004582">
    <property type="term" value="F:dolichyl-phosphate beta-D-mannosyltransferase activity"/>
    <property type="evidence" value="ECO:0007669"/>
    <property type="project" value="InterPro"/>
</dbReference>
<evidence type="ECO:0000313" key="12">
    <source>
        <dbReference type="Proteomes" id="UP000177141"/>
    </source>
</evidence>
<accession>A0A1F7IXV9</accession>
<evidence type="ECO:0000256" key="4">
    <source>
        <dbReference type="ARBA" id="ARBA00022679"/>
    </source>
</evidence>
<dbReference type="Pfam" id="PF04138">
    <property type="entry name" value="GtrA_DPMS_TM"/>
    <property type="match status" value="1"/>
</dbReference>
<dbReference type="InterPro" id="IPR007267">
    <property type="entry name" value="GtrA_DPMS_TM"/>
</dbReference>
<dbReference type="STRING" id="1802061.A3A93_01925"/>
<reference evidence="11 12" key="1">
    <citation type="journal article" date="2016" name="Nat. Commun.">
        <title>Thousands of microbial genomes shed light on interconnected biogeochemical processes in an aquifer system.</title>
        <authorList>
            <person name="Anantharaman K."/>
            <person name="Brown C.T."/>
            <person name="Hug L.A."/>
            <person name="Sharon I."/>
            <person name="Castelle C.J."/>
            <person name="Probst A.J."/>
            <person name="Thomas B.C."/>
            <person name="Singh A."/>
            <person name="Wilkins M.J."/>
            <person name="Karaoz U."/>
            <person name="Brodie E.L."/>
            <person name="Williams K.H."/>
            <person name="Hubbard S.S."/>
            <person name="Banfield J.F."/>
        </authorList>
    </citation>
    <scope>NUCLEOTIDE SEQUENCE [LARGE SCALE GENOMIC DNA]</scope>
</reference>
<dbReference type="Pfam" id="PF00535">
    <property type="entry name" value="Glycos_transf_2"/>
    <property type="match status" value="1"/>
</dbReference>
<dbReference type="PANTHER" id="PTHR43398">
    <property type="entry name" value="DOLICHOL-PHOSPHATE MANNOSYLTRANSFERASE SUBUNIT 1"/>
    <property type="match status" value="1"/>
</dbReference>
<dbReference type="PANTHER" id="PTHR43398:SF1">
    <property type="entry name" value="DOLICHOL-PHOSPHATE MANNOSYLTRANSFERASE SUBUNIT 1"/>
    <property type="match status" value="1"/>
</dbReference>
<dbReference type="InterPro" id="IPR001173">
    <property type="entry name" value="Glyco_trans_2-like"/>
</dbReference>
<comment type="similarity">
    <text evidence="2">Belongs to the glycosyltransferase 2 family.</text>
</comment>
<dbReference type="InterPro" id="IPR039528">
    <property type="entry name" value="DPM1-like"/>
</dbReference>
<protein>
    <recommendedName>
        <fullName evidence="13">Glycosyltransferase 2-like domain-containing protein</fullName>
    </recommendedName>
</protein>
<dbReference type="Gene3D" id="3.90.550.10">
    <property type="entry name" value="Spore Coat Polysaccharide Biosynthesis Protein SpsA, Chain A"/>
    <property type="match status" value="1"/>
</dbReference>
<dbReference type="SUPFAM" id="SSF53448">
    <property type="entry name" value="Nucleotide-diphospho-sugar transferases"/>
    <property type="match status" value="1"/>
</dbReference>
<evidence type="ECO:0000256" key="7">
    <source>
        <dbReference type="ARBA" id="ARBA00023136"/>
    </source>
</evidence>
<dbReference type="InterPro" id="IPR029044">
    <property type="entry name" value="Nucleotide-diphossugar_trans"/>
</dbReference>
<evidence type="ECO:0008006" key="13">
    <source>
        <dbReference type="Google" id="ProtNLM"/>
    </source>
</evidence>
<keyword evidence="5 8" id="KW-0812">Transmembrane</keyword>
<dbReference type="GO" id="GO:0009247">
    <property type="term" value="P:glycolipid biosynthetic process"/>
    <property type="evidence" value="ECO:0007669"/>
    <property type="project" value="TreeGrafter"/>
</dbReference>
<dbReference type="Proteomes" id="UP000177141">
    <property type="component" value="Unassembled WGS sequence"/>
</dbReference>
<feature type="transmembrane region" description="Helical" evidence="8">
    <location>
        <begin position="241"/>
        <end position="263"/>
    </location>
</feature>
<dbReference type="AlphaFoldDB" id="A0A1F7IXV9"/>
<keyword evidence="6 8" id="KW-1133">Transmembrane helix</keyword>
<evidence type="ECO:0000256" key="1">
    <source>
        <dbReference type="ARBA" id="ARBA00004141"/>
    </source>
</evidence>
<evidence type="ECO:0000256" key="2">
    <source>
        <dbReference type="ARBA" id="ARBA00006739"/>
    </source>
</evidence>
<evidence type="ECO:0000256" key="6">
    <source>
        <dbReference type="ARBA" id="ARBA00022989"/>
    </source>
</evidence>
<evidence type="ECO:0000256" key="3">
    <source>
        <dbReference type="ARBA" id="ARBA00022676"/>
    </source>
</evidence>
<feature type="transmembrane region" description="Helical" evidence="8">
    <location>
        <begin position="313"/>
        <end position="335"/>
    </location>
</feature>
<proteinExistence type="inferred from homology"/>
<feature type="transmembrane region" description="Helical" evidence="8">
    <location>
        <begin position="341"/>
        <end position="360"/>
    </location>
</feature>
<feature type="domain" description="GtrA/DPMS transmembrane" evidence="10">
    <location>
        <begin position="243"/>
        <end position="365"/>
    </location>
</feature>
<dbReference type="CDD" id="cd06442">
    <property type="entry name" value="DPM1_like"/>
    <property type="match status" value="1"/>
</dbReference>
<dbReference type="GO" id="GO:0000271">
    <property type="term" value="P:polysaccharide biosynthetic process"/>
    <property type="evidence" value="ECO:0007669"/>
    <property type="project" value="InterPro"/>
</dbReference>
<sequence length="368" mass="42439">MRKAVIIIPTYNEAKNINNVVEKIFQVQKNIKNWDLHVLVVDSDSPDNTTDIVGELAKNNKNLHLLKTDKKGLGKAYVEGFNYIIDTLKPFIIFEMDADLSHNPQDIPSFLNKIEKGADFVIGSRYISGGSIPEDWGIERKFFSVFGNWIIRFGFMNLRVTDWTNGFRAIKTWIIKESLPKLENYTGYVFQVALLDNALKMGARVSEIPVVFVDRREGESKINSGQYTFETLLYIFQYSSFIKFVIVGVIGFTIDFGISYLFIEIAHTAVWLSTLISTEMAIISNFLLNNFWSFSHKKLKHGENNFLWSFFKFNLVSSGSIIIQTLGVSLATAFFGREFWYIYKIAIITFIIIPYSYILYNKLIWKDK</sequence>
<gene>
    <name evidence="11" type="ORF">A3A93_01925</name>
</gene>
<evidence type="ECO:0000259" key="9">
    <source>
        <dbReference type="Pfam" id="PF00535"/>
    </source>
</evidence>